<dbReference type="RefSeq" id="WP_210089308.1">
    <property type="nucleotide sequence ID" value="NZ_JAGGKG010000010.1"/>
</dbReference>
<dbReference type="EMBL" id="JAGGKG010000010">
    <property type="protein sequence ID" value="MBP1905683.1"/>
    <property type="molecule type" value="Genomic_DNA"/>
</dbReference>
<proteinExistence type="predicted"/>
<keyword evidence="2" id="KW-1185">Reference proteome</keyword>
<evidence type="ECO:0000313" key="1">
    <source>
        <dbReference type="EMBL" id="MBP1905683.1"/>
    </source>
</evidence>
<dbReference type="Proteomes" id="UP001519272">
    <property type="component" value="Unassembled WGS sequence"/>
</dbReference>
<comment type="caution">
    <text evidence="1">The sequence shown here is derived from an EMBL/GenBank/DDBJ whole genome shotgun (WGS) entry which is preliminary data.</text>
</comment>
<protein>
    <submittedName>
        <fullName evidence="1">t-SNARE complex subunit (Syntaxin)</fullName>
    </submittedName>
</protein>
<gene>
    <name evidence="1" type="ORF">J2Z32_002331</name>
</gene>
<organism evidence="1 2">
    <name type="scientific">Paenibacillus turicensis</name>
    <dbReference type="NCBI Taxonomy" id="160487"/>
    <lineage>
        <taxon>Bacteria</taxon>
        <taxon>Bacillati</taxon>
        <taxon>Bacillota</taxon>
        <taxon>Bacilli</taxon>
        <taxon>Bacillales</taxon>
        <taxon>Paenibacillaceae</taxon>
        <taxon>Paenibacillus</taxon>
    </lineage>
</organism>
<name>A0ABS4FTL3_9BACL</name>
<reference evidence="1 2" key="1">
    <citation type="submission" date="2021-03" db="EMBL/GenBank/DDBJ databases">
        <title>Genomic Encyclopedia of Type Strains, Phase IV (KMG-IV): sequencing the most valuable type-strain genomes for metagenomic binning, comparative biology and taxonomic classification.</title>
        <authorList>
            <person name="Goeker M."/>
        </authorList>
    </citation>
    <scope>NUCLEOTIDE SEQUENCE [LARGE SCALE GENOMIC DNA]</scope>
    <source>
        <strain evidence="1 2">DSM 14349</strain>
    </source>
</reference>
<sequence length="86" mass="9955">MNQLQTQDEIIQVINSYVETEAEKLFQSVMQSAKRVGDLQSAMWELGKPKKEGTDIEKMLHQLTYEQFAKKAREIIKKTTQLPLSI</sequence>
<accession>A0ABS4FTL3</accession>
<evidence type="ECO:0000313" key="2">
    <source>
        <dbReference type="Proteomes" id="UP001519272"/>
    </source>
</evidence>